<keyword evidence="1" id="KW-0406">Ion transport</keyword>
<protein>
    <recommendedName>
        <fullName evidence="3">Cyclic nucleotide-binding domain-containing protein</fullName>
    </recommendedName>
</protein>
<feature type="transmembrane region" description="Helical" evidence="2">
    <location>
        <begin position="76"/>
        <end position="95"/>
    </location>
</feature>
<dbReference type="Gene3D" id="2.60.120.10">
    <property type="entry name" value="Jelly Rolls"/>
    <property type="match status" value="2"/>
</dbReference>
<keyword evidence="5" id="KW-1185">Reference proteome</keyword>
<dbReference type="CDD" id="cd00038">
    <property type="entry name" value="CAP_ED"/>
    <property type="match status" value="1"/>
</dbReference>
<dbReference type="PANTHER" id="PTHR45638">
    <property type="entry name" value="CYCLIC NUCLEOTIDE-GATED CATION CHANNEL SUBUNIT A"/>
    <property type="match status" value="1"/>
</dbReference>
<accession>A0AAN7SNN1</accession>
<dbReference type="InterPro" id="IPR014710">
    <property type="entry name" value="RmlC-like_jellyroll"/>
</dbReference>
<dbReference type="InterPro" id="IPR018490">
    <property type="entry name" value="cNMP-bd_dom_sf"/>
</dbReference>
<dbReference type="AlphaFoldDB" id="A0AAN7SNN1"/>
<evidence type="ECO:0000313" key="4">
    <source>
        <dbReference type="EMBL" id="KAK4878713.1"/>
    </source>
</evidence>
<name>A0AAN7SNN1_9COLE</name>
<keyword evidence="1" id="KW-0407">Ion channel</keyword>
<evidence type="ECO:0000256" key="2">
    <source>
        <dbReference type="SAM" id="Phobius"/>
    </source>
</evidence>
<keyword evidence="2" id="KW-1133">Transmembrane helix</keyword>
<dbReference type="SUPFAM" id="SSF51206">
    <property type="entry name" value="cAMP-binding domain-like"/>
    <property type="match status" value="2"/>
</dbReference>
<dbReference type="GO" id="GO:0005221">
    <property type="term" value="F:intracellularly cyclic nucleotide-activated monoatomic cation channel activity"/>
    <property type="evidence" value="ECO:0007669"/>
    <property type="project" value="InterPro"/>
</dbReference>
<feature type="transmembrane region" description="Helical" evidence="2">
    <location>
        <begin position="43"/>
        <end position="61"/>
    </location>
</feature>
<reference evidence="5" key="1">
    <citation type="submission" date="2023-01" db="EMBL/GenBank/DDBJ databases">
        <title>Key to firefly adult light organ development and bioluminescence: homeobox transcription factors regulate luciferase expression and transportation to peroxisome.</title>
        <authorList>
            <person name="Fu X."/>
        </authorList>
    </citation>
    <scope>NUCLEOTIDE SEQUENCE [LARGE SCALE GENOMIC DNA]</scope>
</reference>
<dbReference type="Gene3D" id="1.10.287.630">
    <property type="entry name" value="Helix hairpin bin"/>
    <property type="match status" value="1"/>
</dbReference>
<keyword evidence="1" id="KW-1071">Ligand-gated ion channel</keyword>
<dbReference type="GO" id="GO:0044877">
    <property type="term" value="F:protein-containing complex binding"/>
    <property type="evidence" value="ECO:0007669"/>
    <property type="project" value="TreeGrafter"/>
</dbReference>
<dbReference type="Proteomes" id="UP001353858">
    <property type="component" value="Unassembled WGS sequence"/>
</dbReference>
<gene>
    <name evidence="4" type="ORF">RN001_011219</name>
</gene>
<comment type="caution">
    <text evidence="4">The sequence shown here is derived from an EMBL/GenBank/DDBJ whole genome shotgun (WGS) entry which is preliminary data.</text>
</comment>
<dbReference type="PROSITE" id="PS50042">
    <property type="entry name" value="CNMP_BINDING_3"/>
    <property type="match status" value="1"/>
</dbReference>
<keyword evidence="2" id="KW-0472">Membrane</keyword>
<evidence type="ECO:0000256" key="1">
    <source>
        <dbReference type="ARBA" id="ARBA00023286"/>
    </source>
</evidence>
<keyword evidence="2" id="KW-0812">Transmembrane</keyword>
<keyword evidence="1" id="KW-0813">Transport</keyword>
<dbReference type="InterPro" id="IPR000595">
    <property type="entry name" value="cNMP-bd_dom"/>
</dbReference>
<sequence length="642" mass="74784">MSEKHIKILADDPYRRDTQEWNYDHNEYSITWKNVIFIPFNRLWQYVVMSSVIINALYVIYDITYNKEGVEFGADALIYYTAWLLYFIDTALSIAHKNMSAYREVQAQNPKSTHRLALDAISLIPFYEMYVLVKAASRIHTNEKSIKNIFRIQSLIRIHPVFTHLLFSFSEINTYDIITSITVSHHLKLVLLGHIIAALWYSQGCWNCDIPNWTDSLNEFDFNKNNSAQWFIVSYCTVANTLINNWGGYNCGITIVERLITLTTMLLGFILHYLTYLGMLLIAYLKVHKKQLTWSENFKDIQKYLVYSKVNKEWCDKTIAYYKYLWKERSGIKDMPKTFRRLPMQLQKEVTVDIYWEAFKHSHLFCGQSLAFKRDLSLQMKNEFFVPGDYVYKVREVKDKMIYIVSGILQVLAQEDEESPIMSFSSDASSEIQKHVFKNRLIACVEGVPLFANLDREVIDCIINNCLIKTLPAGVEITKCGKRTSSIYFILQGYCEMHSEMAGDIQRNTATVLSAGMAFPIVEVLHEVECLTTIVTTTAVEMMCLKMHRLNEIINSNVEFKTNLNEALKKHYREYNQLLYLDNSRLPPMVPIERSLGKSNMFKYKVNDDDSKEKELEYQKPFNQLGMCLVLAICRNPQETDG</sequence>
<proteinExistence type="predicted"/>
<dbReference type="EMBL" id="JARPUR010000004">
    <property type="protein sequence ID" value="KAK4878713.1"/>
    <property type="molecule type" value="Genomic_DNA"/>
</dbReference>
<feature type="domain" description="Cyclic nucleotide-binding" evidence="3">
    <location>
        <begin position="450"/>
        <end position="571"/>
    </location>
</feature>
<evidence type="ECO:0000259" key="3">
    <source>
        <dbReference type="PROSITE" id="PS50042"/>
    </source>
</evidence>
<dbReference type="PANTHER" id="PTHR45638:SF11">
    <property type="entry name" value="CYCLIC NUCLEOTIDE-GATED CATION CHANNEL SUBUNIT A"/>
    <property type="match status" value="1"/>
</dbReference>
<dbReference type="InterPro" id="IPR050866">
    <property type="entry name" value="CNG_cation_channel"/>
</dbReference>
<feature type="transmembrane region" description="Helical" evidence="2">
    <location>
        <begin position="259"/>
        <end position="285"/>
    </location>
</feature>
<organism evidence="4 5">
    <name type="scientific">Aquatica leii</name>
    <dbReference type="NCBI Taxonomy" id="1421715"/>
    <lineage>
        <taxon>Eukaryota</taxon>
        <taxon>Metazoa</taxon>
        <taxon>Ecdysozoa</taxon>
        <taxon>Arthropoda</taxon>
        <taxon>Hexapoda</taxon>
        <taxon>Insecta</taxon>
        <taxon>Pterygota</taxon>
        <taxon>Neoptera</taxon>
        <taxon>Endopterygota</taxon>
        <taxon>Coleoptera</taxon>
        <taxon>Polyphaga</taxon>
        <taxon>Elateriformia</taxon>
        <taxon>Elateroidea</taxon>
        <taxon>Lampyridae</taxon>
        <taxon>Luciolinae</taxon>
        <taxon>Aquatica</taxon>
    </lineage>
</organism>
<evidence type="ECO:0000313" key="5">
    <source>
        <dbReference type="Proteomes" id="UP001353858"/>
    </source>
</evidence>